<comment type="similarity">
    <text evidence="2 8">Belongs to the complex I subunit 4L family.</text>
</comment>
<dbReference type="FunFam" id="1.10.287.3510:FF:000001">
    <property type="entry name" value="NADH-quinone oxidoreductase subunit K"/>
    <property type="match status" value="1"/>
</dbReference>
<feature type="transmembrane region" description="Helical" evidence="8">
    <location>
        <begin position="6"/>
        <end position="22"/>
    </location>
</feature>
<reference evidence="10 11" key="1">
    <citation type="submission" date="2020-07" db="EMBL/GenBank/DDBJ databases">
        <title>Sequencing the genomes of 1000 actinobacteria strains.</title>
        <authorList>
            <person name="Klenk H.-P."/>
        </authorList>
    </citation>
    <scope>NUCLEOTIDE SEQUENCE [LARGE SCALE GENOMIC DNA]</scope>
    <source>
        <strain evidence="10 11">DSM 45763</strain>
    </source>
</reference>
<comment type="caution">
    <text evidence="10">The sequence shown here is derived from an EMBL/GenBank/DDBJ whole genome shotgun (WGS) entry which is preliminary data.</text>
</comment>
<feature type="compositionally biased region" description="Low complexity" evidence="9">
    <location>
        <begin position="107"/>
        <end position="118"/>
    </location>
</feature>
<dbReference type="InterPro" id="IPR001133">
    <property type="entry name" value="NADH_UbQ_OxRdtase_chain4L/K"/>
</dbReference>
<evidence type="ECO:0000256" key="1">
    <source>
        <dbReference type="ARBA" id="ARBA00004141"/>
    </source>
</evidence>
<dbReference type="AlphaFoldDB" id="A0A852V2P5"/>
<keyword evidence="3 8" id="KW-0813">Transport</keyword>
<keyword evidence="11" id="KW-1185">Reference proteome</keyword>
<feature type="region of interest" description="Disordered" evidence="9">
    <location>
        <begin position="103"/>
        <end position="126"/>
    </location>
</feature>
<evidence type="ECO:0000256" key="6">
    <source>
        <dbReference type="ARBA" id="ARBA00022989"/>
    </source>
</evidence>
<evidence type="ECO:0000256" key="2">
    <source>
        <dbReference type="ARBA" id="ARBA00010519"/>
    </source>
</evidence>
<sequence length="126" mass="13384">MHIVYPAVVSALLFSIGVYGVLARRNTILVLMSVELMLNAVNLNLVAFDVWLRDRLHAGQVLTLFVIVIAAAEVGLGLAIILALYRNRRTVDLDRLRLLAETPAPTGSTSVPGAVSPPSSGPGEGP</sequence>
<dbReference type="Pfam" id="PF00420">
    <property type="entry name" value="Oxidored_q2"/>
    <property type="match status" value="1"/>
</dbReference>
<feature type="transmembrane region" description="Helical" evidence="8">
    <location>
        <begin position="29"/>
        <end position="52"/>
    </location>
</feature>
<dbReference type="GO" id="GO:0050136">
    <property type="term" value="F:NADH dehydrogenase (quinone) (non-electrogenic) activity"/>
    <property type="evidence" value="ECO:0007669"/>
    <property type="project" value="UniProtKB-UniRule"/>
</dbReference>
<keyword evidence="8" id="KW-0520">NAD</keyword>
<dbReference type="GO" id="GO:0030964">
    <property type="term" value="C:NADH dehydrogenase complex"/>
    <property type="evidence" value="ECO:0007669"/>
    <property type="project" value="TreeGrafter"/>
</dbReference>
<evidence type="ECO:0000256" key="5">
    <source>
        <dbReference type="ARBA" id="ARBA00022719"/>
    </source>
</evidence>
<dbReference type="PANTHER" id="PTHR11434">
    <property type="entry name" value="NADH-UBIQUINONE OXIDOREDUCTASE SUBUNIT ND4L"/>
    <property type="match status" value="1"/>
</dbReference>
<evidence type="ECO:0000313" key="11">
    <source>
        <dbReference type="Proteomes" id="UP000576393"/>
    </source>
</evidence>
<evidence type="ECO:0000256" key="4">
    <source>
        <dbReference type="ARBA" id="ARBA00022692"/>
    </source>
</evidence>
<dbReference type="GO" id="GO:0005886">
    <property type="term" value="C:plasma membrane"/>
    <property type="evidence" value="ECO:0007669"/>
    <property type="project" value="UniProtKB-SubCell"/>
</dbReference>
<dbReference type="GO" id="GO:0048038">
    <property type="term" value="F:quinone binding"/>
    <property type="evidence" value="ECO:0007669"/>
    <property type="project" value="UniProtKB-KW"/>
</dbReference>
<keyword evidence="6 8" id="KW-1133">Transmembrane helix</keyword>
<dbReference type="Gene3D" id="1.10.287.3510">
    <property type="match status" value="1"/>
</dbReference>
<dbReference type="EMBL" id="JACCCO010000001">
    <property type="protein sequence ID" value="NYF40481.1"/>
    <property type="molecule type" value="Genomic_DNA"/>
</dbReference>
<gene>
    <name evidence="8" type="primary">nuoK</name>
    <name evidence="10" type="ORF">HDA43_002640</name>
</gene>
<proteinExistence type="inferred from homology"/>
<comment type="subcellular location">
    <subcellularLocation>
        <location evidence="8">Cell membrane</location>
        <topology evidence="8">Multi-pass membrane protein</topology>
    </subcellularLocation>
    <subcellularLocation>
        <location evidence="1">Membrane</location>
        <topology evidence="1">Multi-pass membrane protein</topology>
    </subcellularLocation>
</comment>
<evidence type="ECO:0000256" key="7">
    <source>
        <dbReference type="ARBA" id="ARBA00023136"/>
    </source>
</evidence>
<keyword evidence="7 8" id="KW-0472">Membrane</keyword>
<keyword evidence="4 8" id="KW-0812">Transmembrane</keyword>
<dbReference type="InterPro" id="IPR039428">
    <property type="entry name" value="NUOK/Mnh_C1-like"/>
</dbReference>
<organism evidence="10 11">
    <name type="scientific">Streptosporangium sandarakinum</name>
    <dbReference type="NCBI Taxonomy" id="1260955"/>
    <lineage>
        <taxon>Bacteria</taxon>
        <taxon>Bacillati</taxon>
        <taxon>Actinomycetota</taxon>
        <taxon>Actinomycetes</taxon>
        <taxon>Streptosporangiales</taxon>
        <taxon>Streptosporangiaceae</taxon>
        <taxon>Streptosporangium</taxon>
    </lineage>
</organism>
<dbReference type="HAMAP" id="MF_01456">
    <property type="entry name" value="NDH1_NuoK"/>
    <property type="match status" value="1"/>
</dbReference>
<evidence type="ECO:0000313" key="10">
    <source>
        <dbReference type="EMBL" id="NYF40481.1"/>
    </source>
</evidence>
<dbReference type="NCBIfam" id="NF004323">
    <property type="entry name" value="PRK05715.1-5"/>
    <property type="match status" value="1"/>
</dbReference>
<dbReference type="NCBIfam" id="NF004320">
    <property type="entry name" value="PRK05715.1-2"/>
    <property type="match status" value="1"/>
</dbReference>
<evidence type="ECO:0000256" key="9">
    <source>
        <dbReference type="SAM" id="MobiDB-lite"/>
    </source>
</evidence>
<comment type="catalytic activity">
    <reaction evidence="8">
        <text>a quinone + NADH + 5 H(+)(in) = a quinol + NAD(+) + 4 H(+)(out)</text>
        <dbReference type="Rhea" id="RHEA:57888"/>
        <dbReference type="ChEBI" id="CHEBI:15378"/>
        <dbReference type="ChEBI" id="CHEBI:24646"/>
        <dbReference type="ChEBI" id="CHEBI:57540"/>
        <dbReference type="ChEBI" id="CHEBI:57945"/>
        <dbReference type="ChEBI" id="CHEBI:132124"/>
    </reaction>
</comment>
<dbReference type="GO" id="GO:0042773">
    <property type="term" value="P:ATP synthesis coupled electron transport"/>
    <property type="evidence" value="ECO:0007669"/>
    <property type="project" value="InterPro"/>
</dbReference>
<dbReference type="RefSeq" id="WP_179820285.1">
    <property type="nucleotide sequence ID" value="NZ_JACCCO010000001.1"/>
</dbReference>
<comment type="function">
    <text evidence="8">NDH-1 shuttles electrons from NADH, via FMN and iron-sulfur (Fe-S) centers, to quinones in the respiratory chain. The immediate electron acceptor for the enzyme in this species is believed to be a menaquinone. Couples the redox reaction to proton translocation (for every two electrons transferred, four hydrogen ions are translocated across the cytoplasmic membrane), and thus conserves the redox energy in a proton gradient.</text>
</comment>
<dbReference type="EC" id="7.1.1.-" evidence="8"/>
<keyword evidence="8" id="KW-1003">Cell membrane</keyword>
<feature type="transmembrane region" description="Helical" evidence="8">
    <location>
        <begin position="64"/>
        <end position="85"/>
    </location>
</feature>
<dbReference type="Proteomes" id="UP000576393">
    <property type="component" value="Unassembled WGS sequence"/>
</dbReference>
<accession>A0A852V2P5</accession>
<evidence type="ECO:0000256" key="3">
    <source>
        <dbReference type="ARBA" id="ARBA00022448"/>
    </source>
</evidence>
<evidence type="ECO:0000256" key="8">
    <source>
        <dbReference type="HAMAP-Rule" id="MF_01456"/>
    </source>
</evidence>
<comment type="subunit">
    <text evidence="8">NDH-1 is composed of 14 different subunits. Subunits NuoA, H, J, K, L, M, N constitute the membrane sector of the complex.</text>
</comment>
<keyword evidence="8" id="KW-1278">Translocase</keyword>
<name>A0A852V2P5_9ACTN</name>
<keyword evidence="5 8" id="KW-0874">Quinone</keyword>
<protein>
    <recommendedName>
        <fullName evidence="8">NADH-quinone oxidoreductase subunit K</fullName>
        <ecNumber evidence="8">7.1.1.-</ecNumber>
    </recommendedName>
    <alternativeName>
        <fullName evidence="8">NADH dehydrogenase I subunit K</fullName>
    </alternativeName>
    <alternativeName>
        <fullName evidence="8">NDH-1 subunit K</fullName>
    </alternativeName>
</protein>
<dbReference type="PANTHER" id="PTHR11434:SF16">
    <property type="entry name" value="NADH-UBIQUINONE OXIDOREDUCTASE CHAIN 4L"/>
    <property type="match status" value="1"/>
</dbReference>